<comment type="function">
    <text evidence="7">Activator of cell division through the inhibition of FtsZ GTPase activity, therefore promoting FtsZ assembly into bundles of protofilaments necessary for the formation of the division Z ring. It is recruited early at mid-cell but it is not essential for cell division.</text>
</comment>
<keyword evidence="3" id="KW-0963">Cytoplasm</keyword>
<dbReference type="AlphaFoldDB" id="A0A1M5WVA5"/>
<evidence type="ECO:0000256" key="5">
    <source>
        <dbReference type="ARBA" id="ARBA00023210"/>
    </source>
</evidence>
<gene>
    <name evidence="11" type="ORF">SAMN02745180_01427</name>
</gene>
<reference evidence="11 12" key="1">
    <citation type="submission" date="2016-11" db="EMBL/GenBank/DDBJ databases">
        <authorList>
            <person name="Jaros S."/>
            <person name="Januszkiewicz K."/>
            <person name="Wedrychowicz H."/>
        </authorList>
    </citation>
    <scope>NUCLEOTIDE SEQUENCE [LARGE SCALE GENOMIC DNA]</scope>
    <source>
        <strain evidence="11 12">DSM 13106</strain>
    </source>
</reference>
<evidence type="ECO:0000256" key="9">
    <source>
        <dbReference type="ARBA" id="ARBA00033158"/>
    </source>
</evidence>
<dbReference type="GO" id="GO:0032153">
    <property type="term" value="C:cell division site"/>
    <property type="evidence" value="ECO:0007669"/>
    <property type="project" value="TreeGrafter"/>
</dbReference>
<protein>
    <recommendedName>
        <fullName evidence="2">Cell division protein ZapA</fullName>
    </recommendedName>
    <alternativeName>
        <fullName evidence="9">Z ring-associated protein ZapA</fullName>
    </alternativeName>
</protein>
<dbReference type="Proteomes" id="UP000184389">
    <property type="component" value="Unassembled WGS sequence"/>
</dbReference>
<keyword evidence="12" id="KW-1185">Reference proteome</keyword>
<evidence type="ECO:0000313" key="11">
    <source>
        <dbReference type="EMBL" id="SHH91390.1"/>
    </source>
</evidence>
<dbReference type="RefSeq" id="WP_072744091.1">
    <property type="nucleotide sequence ID" value="NZ_FQXR01000005.1"/>
</dbReference>
<dbReference type="GO" id="GO:0000921">
    <property type="term" value="P:septin ring assembly"/>
    <property type="evidence" value="ECO:0007669"/>
    <property type="project" value="TreeGrafter"/>
</dbReference>
<keyword evidence="10" id="KW-0175">Coiled coil</keyword>
<evidence type="ECO:0000256" key="10">
    <source>
        <dbReference type="SAM" id="Coils"/>
    </source>
</evidence>
<evidence type="ECO:0000256" key="3">
    <source>
        <dbReference type="ARBA" id="ARBA00022490"/>
    </source>
</evidence>
<dbReference type="InterPro" id="IPR036192">
    <property type="entry name" value="Cell_div_ZapA-like_sf"/>
</dbReference>
<keyword evidence="6" id="KW-0131">Cell cycle</keyword>
<dbReference type="STRING" id="1123281.SAMN02745180_01427"/>
<evidence type="ECO:0000256" key="2">
    <source>
        <dbReference type="ARBA" id="ARBA00015195"/>
    </source>
</evidence>
<name>A0A1M5WVA5_9FIRM</name>
<dbReference type="SUPFAM" id="SSF102829">
    <property type="entry name" value="Cell division protein ZapA-like"/>
    <property type="match status" value="1"/>
</dbReference>
<keyword evidence="5" id="KW-0717">Septation</keyword>
<comment type="subunit">
    <text evidence="8">Homodimer. Interacts with FtsZ.</text>
</comment>
<dbReference type="GO" id="GO:0000917">
    <property type="term" value="P:division septum assembly"/>
    <property type="evidence" value="ECO:0007669"/>
    <property type="project" value="UniProtKB-KW"/>
</dbReference>
<dbReference type="EMBL" id="FQXR01000005">
    <property type="protein sequence ID" value="SHH91390.1"/>
    <property type="molecule type" value="Genomic_DNA"/>
</dbReference>
<dbReference type="GO" id="GO:0043093">
    <property type="term" value="P:FtsZ-dependent cytokinesis"/>
    <property type="evidence" value="ECO:0007669"/>
    <property type="project" value="TreeGrafter"/>
</dbReference>
<dbReference type="GO" id="GO:0005829">
    <property type="term" value="C:cytosol"/>
    <property type="evidence" value="ECO:0007669"/>
    <property type="project" value="TreeGrafter"/>
</dbReference>
<dbReference type="OrthoDB" id="1711036at2"/>
<sequence length="189" mass="22018">MTEKKKVNVNINGRNFTVVGSEPEQYVKGIAAFVDEKIKNVVSNNDRLNDSMAAILAAFNIADEYYRTYVELEELKKEVKEPLEQYEKSSEGLNVANKKIEELEKECSIYKDELLESKRAHESTDKLIKKYEQALDLKEEELKENQRTIKELQDKLFQSQIVLVETKKELEELKREFDSDKKVFDGEEG</sequence>
<organism evidence="11 12">
    <name type="scientific">Sporanaerobacter acetigenes DSM 13106</name>
    <dbReference type="NCBI Taxonomy" id="1123281"/>
    <lineage>
        <taxon>Bacteria</taxon>
        <taxon>Bacillati</taxon>
        <taxon>Bacillota</taxon>
        <taxon>Tissierellia</taxon>
        <taxon>Tissierellales</taxon>
        <taxon>Sporanaerobacteraceae</taxon>
        <taxon>Sporanaerobacter</taxon>
    </lineage>
</organism>
<keyword evidence="4 11" id="KW-0132">Cell division</keyword>
<dbReference type="PANTHER" id="PTHR34981:SF1">
    <property type="entry name" value="CELL DIVISION PROTEIN ZAPA"/>
    <property type="match status" value="1"/>
</dbReference>
<evidence type="ECO:0000313" key="12">
    <source>
        <dbReference type="Proteomes" id="UP000184389"/>
    </source>
</evidence>
<evidence type="ECO:0000256" key="8">
    <source>
        <dbReference type="ARBA" id="ARBA00026068"/>
    </source>
</evidence>
<evidence type="ECO:0000256" key="1">
    <source>
        <dbReference type="ARBA" id="ARBA00004496"/>
    </source>
</evidence>
<comment type="subcellular location">
    <subcellularLocation>
        <location evidence="1">Cytoplasm</location>
    </subcellularLocation>
</comment>
<dbReference type="Gene3D" id="6.10.250.790">
    <property type="match status" value="1"/>
</dbReference>
<evidence type="ECO:0000256" key="6">
    <source>
        <dbReference type="ARBA" id="ARBA00023306"/>
    </source>
</evidence>
<dbReference type="GO" id="GO:0030428">
    <property type="term" value="C:cell septum"/>
    <property type="evidence" value="ECO:0007669"/>
    <property type="project" value="TreeGrafter"/>
</dbReference>
<dbReference type="InterPro" id="IPR007838">
    <property type="entry name" value="Cell_div_ZapA-like"/>
</dbReference>
<dbReference type="PANTHER" id="PTHR34981">
    <property type="entry name" value="CELL DIVISION PROTEIN ZAPA"/>
    <property type="match status" value="1"/>
</dbReference>
<evidence type="ECO:0000256" key="7">
    <source>
        <dbReference type="ARBA" id="ARBA00024910"/>
    </source>
</evidence>
<feature type="coiled-coil region" evidence="10">
    <location>
        <begin position="83"/>
        <end position="183"/>
    </location>
</feature>
<evidence type="ECO:0000256" key="4">
    <source>
        <dbReference type="ARBA" id="ARBA00022618"/>
    </source>
</evidence>
<dbReference type="Pfam" id="PF05164">
    <property type="entry name" value="ZapA"/>
    <property type="match status" value="1"/>
</dbReference>
<dbReference type="InterPro" id="IPR053712">
    <property type="entry name" value="Bac_CellDiv_Activator"/>
</dbReference>
<dbReference type="SUPFAM" id="SSF57997">
    <property type="entry name" value="Tropomyosin"/>
    <property type="match status" value="1"/>
</dbReference>
<accession>A0A1M5WVA5</accession>
<proteinExistence type="predicted"/>